<dbReference type="AlphaFoldDB" id="A0A0A2EQ26"/>
<protein>
    <recommendedName>
        <fullName evidence="14">Hemolysin, contains CBS domains</fullName>
    </recommendedName>
</protein>
<dbReference type="STRING" id="36874.HQ34_09220"/>
<keyword evidence="2 8" id="KW-0812">Transmembrane</keyword>
<proteinExistence type="predicted"/>
<dbReference type="InterPro" id="IPR005170">
    <property type="entry name" value="Transptr-assoc_dom"/>
</dbReference>
<keyword evidence="3" id="KW-0677">Repeat</keyword>
<dbReference type="InterPro" id="IPR000644">
    <property type="entry name" value="CBS_dom"/>
</dbReference>
<evidence type="ECO:0000256" key="9">
    <source>
        <dbReference type="SAM" id="Phobius"/>
    </source>
</evidence>
<gene>
    <name evidence="12" type="ORF">HQ35_07300</name>
</gene>
<reference evidence="12 13" key="1">
    <citation type="submission" date="2014-08" db="EMBL/GenBank/DDBJ databases">
        <title>Porphyromonas cangingivalis strain:COT-109_OH1386 Genome sequencing.</title>
        <authorList>
            <person name="Wallis C."/>
            <person name="Deusch O."/>
            <person name="O'Flynn C."/>
            <person name="Davis I."/>
            <person name="Jospin G."/>
            <person name="Darling A.E."/>
            <person name="Coil D.A."/>
            <person name="Alexiev A."/>
            <person name="Horsfall A."/>
            <person name="Kirkwood N."/>
            <person name="Harris S."/>
            <person name="Eisen J.A."/>
        </authorList>
    </citation>
    <scope>NUCLEOTIDE SEQUENCE [LARGE SCALE GENOMIC DNA]</scope>
    <source>
        <strain evidence="13">COT-109 OH1386</strain>
    </source>
</reference>
<dbReference type="GO" id="GO:0050660">
    <property type="term" value="F:flavin adenine dinucleotide binding"/>
    <property type="evidence" value="ECO:0007669"/>
    <property type="project" value="InterPro"/>
</dbReference>
<dbReference type="Gene3D" id="3.30.465.10">
    <property type="match status" value="1"/>
</dbReference>
<sequence length="419" mass="47780">MIYFWIIVVLMFSAFFSASEIAFVSADRLRIELEKSHGRFYSRILTLFFGAPDLFITTMLVGNNIALVIYGLLMAVVLEPPLHEFITNDFAVVFAQTILSTILILIVAEFIPKAVSKLNPNWQLRTFALPLFGLYILLYPIAIFSSWLSKILFKIFKVKGLDEKDVRLGRLDLDNYIESNAQSGDQPSLNNTEVKILQNALDFPDVKVRDCLVPRNEITAVNIDTTKEELISIFDSTGYSKILVYKDTIDDLVGYIHAIEMFKNTEQWQKNINPTIYVPETQAADKVMRLLMQKKKSIAIVVDELGGTAGIVTLEDIVEEIFGEIEDEHDIKSVVMRKISDDEYILSGRAEIEQVNEEFEELNLPTSDEYKTVSGLLIDFYQGFPKRGEEIYYPPHFHFHIIRASGNKIGLVKLKINEP</sequence>
<dbReference type="CDD" id="cd04590">
    <property type="entry name" value="CBS_pair_CorC_HlyC_assoc"/>
    <property type="match status" value="1"/>
</dbReference>
<dbReference type="Pfam" id="PF00571">
    <property type="entry name" value="CBS"/>
    <property type="match status" value="1"/>
</dbReference>
<evidence type="ECO:0000256" key="5">
    <source>
        <dbReference type="ARBA" id="ARBA00023122"/>
    </source>
</evidence>
<dbReference type="eggNOG" id="COG1253">
    <property type="taxonomic scope" value="Bacteria"/>
</dbReference>
<evidence type="ECO:0000259" key="10">
    <source>
        <dbReference type="PROSITE" id="PS51371"/>
    </source>
</evidence>
<keyword evidence="5 7" id="KW-0129">CBS domain</keyword>
<dbReference type="SUPFAM" id="SSF54631">
    <property type="entry name" value="CBS-domain pair"/>
    <property type="match status" value="1"/>
</dbReference>
<dbReference type="GO" id="GO:0005886">
    <property type="term" value="C:plasma membrane"/>
    <property type="evidence" value="ECO:0007669"/>
    <property type="project" value="TreeGrafter"/>
</dbReference>
<dbReference type="PANTHER" id="PTHR22777:SF17">
    <property type="entry name" value="UPF0053 PROTEIN SLL0260"/>
    <property type="match status" value="1"/>
</dbReference>
<dbReference type="InterPro" id="IPR002550">
    <property type="entry name" value="CNNM"/>
</dbReference>
<dbReference type="Pfam" id="PF03471">
    <property type="entry name" value="CorC_HlyC"/>
    <property type="match status" value="1"/>
</dbReference>
<dbReference type="Pfam" id="PF01595">
    <property type="entry name" value="CNNM"/>
    <property type="match status" value="1"/>
</dbReference>
<accession>A0A0A2EQ26</accession>
<feature type="transmembrane region" description="Helical" evidence="9">
    <location>
        <begin position="131"/>
        <end position="153"/>
    </location>
</feature>
<dbReference type="PROSITE" id="PS51846">
    <property type="entry name" value="CNNM"/>
    <property type="match status" value="1"/>
</dbReference>
<dbReference type="EMBL" id="JQJD01000048">
    <property type="protein sequence ID" value="KGN79600.1"/>
    <property type="molecule type" value="Genomic_DNA"/>
</dbReference>
<evidence type="ECO:0000256" key="8">
    <source>
        <dbReference type="PROSITE-ProRule" id="PRU01193"/>
    </source>
</evidence>
<dbReference type="PANTHER" id="PTHR22777">
    <property type="entry name" value="HEMOLYSIN-RELATED"/>
    <property type="match status" value="1"/>
</dbReference>
<dbReference type="Gene3D" id="3.10.580.10">
    <property type="entry name" value="CBS-domain"/>
    <property type="match status" value="1"/>
</dbReference>
<feature type="domain" description="CBS" evidence="10">
    <location>
        <begin position="271"/>
        <end position="328"/>
    </location>
</feature>
<dbReference type="InterPro" id="IPR044751">
    <property type="entry name" value="Ion_transp-like_CBS"/>
</dbReference>
<dbReference type="SUPFAM" id="SSF56176">
    <property type="entry name" value="FAD-binding/transporter-associated domain-like"/>
    <property type="match status" value="1"/>
</dbReference>
<feature type="transmembrane region" description="Helical" evidence="9">
    <location>
        <begin position="90"/>
        <end position="111"/>
    </location>
</feature>
<evidence type="ECO:0000313" key="13">
    <source>
        <dbReference type="Proteomes" id="UP000030125"/>
    </source>
</evidence>
<evidence type="ECO:0000256" key="1">
    <source>
        <dbReference type="ARBA" id="ARBA00004141"/>
    </source>
</evidence>
<dbReference type="SMART" id="SM01091">
    <property type="entry name" value="CorC_HlyC"/>
    <property type="match status" value="1"/>
</dbReference>
<dbReference type="PROSITE" id="PS51371">
    <property type="entry name" value="CBS"/>
    <property type="match status" value="1"/>
</dbReference>
<comment type="caution">
    <text evidence="12">The sequence shown here is derived from an EMBL/GenBank/DDBJ whole genome shotgun (WGS) entry which is preliminary data.</text>
</comment>
<feature type="transmembrane region" description="Helical" evidence="9">
    <location>
        <begin position="54"/>
        <end position="78"/>
    </location>
</feature>
<organism evidence="12 13">
    <name type="scientific">Porphyromonas cangingivalis</name>
    <dbReference type="NCBI Taxonomy" id="36874"/>
    <lineage>
        <taxon>Bacteria</taxon>
        <taxon>Pseudomonadati</taxon>
        <taxon>Bacteroidota</taxon>
        <taxon>Bacteroidia</taxon>
        <taxon>Bacteroidales</taxon>
        <taxon>Porphyromonadaceae</taxon>
        <taxon>Porphyromonas</taxon>
    </lineage>
</organism>
<name>A0A0A2EQ26_PORCN</name>
<keyword evidence="13" id="KW-1185">Reference proteome</keyword>
<feature type="domain" description="CNNM transmembrane" evidence="11">
    <location>
        <begin position="1"/>
        <end position="190"/>
    </location>
</feature>
<evidence type="ECO:0000256" key="4">
    <source>
        <dbReference type="ARBA" id="ARBA00022989"/>
    </source>
</evidence>
<evidence type="ECO:0000256" key="6">
    <source>
        <dbReference type="ARBA" id="ARBA00023136"/>
    </source>
</evidence>
<dbReference type="Proteomes" id="UP000030125">
    <property type="component" value="Unassembled WGS sequence"/>
</dbReference>
<evidence type="ECO:0008006" key="14">
    <source>
        <dbReference type="Google" id="ProtNLM"/>
    </source>
</evidence>
<evidence type="ECO:0000256" key="2">
    <source>
        <dbReference type="ARBA" id="ARBA00022692"/>
    </source>
</evidence>
<dbReference type="InterPro" id="IPR036318">
    <property type="entry name" value="FAD-bd_PCMH-like_sf"/>
</dbReference>
<evidence type="ECO:0000256" key="3">
    <source>
        <dbReference type="ARBA" id="ARBA00022737"/>
    </source>
</evidence>
<dbReference type="RefSeq" id="WP_036852135.1">
    <property type="nucleotide sequence ID" value="NZ_CALTZT010000042.1"/>
</dbReference>
<keyword evidence="4 8" id="KW-1133">Transmembrane helix</keyword>
<dbReference type="InterPro" id="IPR046342">
    <property type="entry name" value="CBS_dom_sf"/>
</dbReference>
<evidence type="ECO:0000259" key="11">
    <source>
        <dbReference type="PROSITE" id="PS51846"/>
    </source>
</evidence>
<keyword evidence="6 8" id="KW-0472">Membrane</keyword>
<comment type="subcellular location">
    <subcellularLocation>
        <location evidence="1">Membrane</location>
        <topology evidence="1">Multi-pass membrane protein</topology>
    </subcellularLocation>
</comment>
<dbReference type="InterPro" id="IPR016169">
    <property type="entry name" value="FAD-bd_PCMH_sub2"/>
</dbReference>
<dbReference type="OrthoDB" id="9798188at2"/>
<evidence type="ECO:0000256" key="7">
    <source>
        <dbReference type="PROSITE-ProRule" id="PRU00703"/>
    </source>
</evidence>
<evidence type="ECO:0000313" key="12">
    <source>
        <dbReference type="EMBL" id="KGN79600.1"/>
    </source>
</evidence>